<feature type="transmembrane region" description="Helical" evidence="9">
    <location>
        <begin position="59"/>
        <end position="80"/>
    </location>
</feature>
<evidence type="ECO:0000256" key="9">
    <source>
        <dbReference type="SAM" id="Phobius"/>
    </source>
</evidence>
<accession>A0A1D8IA31</accession>
<keyword evidence="14" id="KW-1185">Reference proteome</keyword>
<reference evidence="13 14" key="1">
    <citation type="submission" date="2020-04" db="EMBL/GenBank/DDBJ databases">
        <authorList>
            <person name="De Canck E."/>
        </authorList>
    </citation>
    <scope>NUCLEOTIDE SEQUENCE [LARGE SCALE GENOMIC DNA]</scope>
    <source>
        <strain evidence="11 13">LMG 3328</strain>
        <strain evidence="12 14">LMG 7053</strain>
    </source>
</reference>
<organism evidence="11 13">
    <name type="scientific">Achromobacter ruhlandii</name>
    <dbReference type="NCBI Taxonomy" id="72557"/>
    <lineage>
        <taxon>Bacteria</taxon>
        <taxon>Pseudomonadati</taxon>
        <taxon>Pseudomonadota</taxon>
        <taxon>Betaproteobacteria</taxon>
        <taxon>Burkholderiales</taxon>
        <taxon>Alcaligenaceae</taxon>
        <taxon>Achromobacter</taxon>
    </lineage>
</organism>
<dbReference type="AlphaFoldDB" id="A0A1D8IA31"/>
<dbReference type="EMBL" id="CADILE010000004">
    <property type="protein sequence ID" value="CAB3852592.1"/>
    <property type="molecule type" value="Genomic_DNA"/>
</dbReference>
<dbReference type="InterPro" id="IPR025713">
    <property type="entry name" value="MotB-like_N_dom"/>
</dbReference>
<dbReference type="EMBL" id="CADILJ010000140">
    <property type="protein sequence ID" value="CAB3959845.1"/>
    <property type="molecule type" value="Genomic_DNA"/>
</dbReference>
<keyword evidence="11" id="KW-0449">Lipoprotein</keyword>
<comment type="similarity">
    <text evidence="2">Belongs to the MotB family.</text>
</comment>
<evidence type="ECO:0000256" key="6">
    <source>
        <dbReference type="ARBA" id="ARBA00023136"/>
    </source>
</evidence>
<evidence type="ECO:0000256" key="2">
    <source>
        <dbReference type="ARBA" id="ARBA00008914"/>
    </source>
</evidence>
<dbReference type="Pfam" id="PF00691">
    <property type="entry name" value="OmpA"/>
    <property type="match status" value="1"/>
</dbReference>
<gene>
    <name evidence="11" type="primary">pal_1</name>
    <name evidence="12" type="synonym">pal_3</name>
    <name evidence="11" type="ORF">LMG3328_01860</name>
    <name evidence="12" type="ORF">LMG7053_06044</name>
</gene>
<proteinExistence type="inferred from homology"/>
<evidence type="ECO:0000259" key="10">
    <source>
        <dbReference type="PROSITE" id="PS51123"/>
    </source>
</evidence>
<dbReference type="InterPro" id="IPR006665">
    <property type="entry name" value="OmpA-like"/>
</dbReference>
<dbReference type="Gene3D" id="3.30.1330.60">
    <property type="entry name" value="OmpA-like domain"/>
    <property type="match status" value="1"/>
</dbReference>
<dbReference type="PANTHER" id="PTHR30329">
    <property type="entry name" value="STATOR ELEMENT OF FLAGELLAR MOTOR COMPLEX"/>
    <property type="match status" value="1"/>
</dbReference>
<dbReference type="RefSeq" id="WP_063568855.1">
    <property type="nucleotide sequence ID" value="NZ_CADILE010000004.1"/>
</dbReference>
<dbReference type="CDD" id="cd07185">
    <property type="entry name" value="OmpA_C-like"/>
    <property type="match status" value="1"/>
</dbReference>
<keyword evidence="3" id="KW-1003">Cell membrane</keyword>
<evidence type="ECO:0000313" key="11">
    <source>
        <dbReference type="EMBL" id="CAB3852592.1"/>
    </source>
</evidence>
<dbReference type="SUPFAM" id="SSF103088">
    <property type="entry name" value="OmpA-like"/>
    <property type="match status" value="1"/>
</dbReference>
<sequence length="337" mass="35485">MSLISPSLAQRIEQARQAQLRAQKAAANSGWRPSKSDRKDRYARWHVDDTVESDAENWLLSYLDLITLLLAMLVVMLAVARLHGGFSEPGEKQVDIVGSLAAKGLPAYDGEYAEFDTPAIPASWAEPAAPAATATAAAPASDDGEVVAQAAPPLKAPSKESLGLGDLGKSVDVIINEQSVSFRISNELLFPSGQATLSPSGLDVIKRLATILNKNDYQVSVEGHSDPVPIQTRQFASNWELSSSRATSVLRELVRDGVAGSRLRAVGYAETRPIESNDTPAGRAANRRVELIMDITAPAKPAPGQAQHADGKTAKPAASTAQAPQPAAAKAAPAGDS</sequence>
<evidence type="ECO:0000313" key="13">
    <source>
        <dbReference type="Proteomes" id="UP000494122"/>
    </source>
</evidence>
<evidence type="ECO:0000256" key="3">
    <source>
        <dbReference type="ARBA" id="ARBA00022475"/>
    </source>
</evidence>
<comment type="subcellular location">
    <subcellularLocation>
        <location evidence="1">Cell membrane</location>
        <topology evidence="1">Single-pass membrane protein</topology>
    </subcellularLocation>
</comment>
<dbReference type="InterPro" id="IPR036737">
    <property type="entry name" value="OmpA-like_sf"/>
</dbReference>
<evidence type="ECO:0000256" key="7">
    <source>
        <dbReference type="PROSITE-ProRule" id="PRU00473"/>
    </source>
</evidence>
<dbReference type="Proteomes" id="UP000494161">
    <property type="component" value="Unassembled WGS sequence"/>
</dbReference>
<dbReference type="PROSITE" id="PS51123">
    <property type="entry name" value="OMPA_2"/>
    <property type="match status" value="1"/>
</dbReference>
<evidence type="ECO:0000256" key="8">
    <source>
        <dbReference type="SAM" id="MobiDB-lite"/>
    </source>
</evidence>
<evidence type="ECO:0000313" key="12">
    <source>
        <dbReference type="EMBL" id="CAB3959845.1"/>
    </source>
</evidence>
<keyword evidence="4 9" id="KW-0812">Transmembrane</keyword>
<evidence type="ECO:0000256" key="5">
    <source>
        <dbReference type="ARBA" id="ARBA00022989"/>
    </source>
</evidence>
<dbReference type="Proteomes" id="UP000494122">
    <property type="component" value="Unassembled WGS sequence"/>
</dbReference>
<dbReference type="GeneID" id="55560493"/>
<keyword evidence="5 9" id="KW-1133">Transmembrane helix</keyword>
<feature type="domain" description="OmpA-like" evidence="10">
    <location>
        <begin position="177"/>
        <end position="297"/>
    </location>
</feature>
<protein>
    <submittedName>
        <fullName evidence="11">Peptidoglycan-associated lipoprotein</fullName>
    </submittedName>
</protein>
<evidence type="ECO:0000256" key="4">
    <source>
        <dbReference type="ARBA" id="ARBA00022692"/>
    </source>
</evidence>
<keyword evidence="6 7" id="KW-0472">Membrane</keyword>
<feature type="region of interest" description="Disordered" evidence="8">
    <location>
        <begin position="294"/>
        <end position="337"/>
    </location>
</feature>
<evidence type="ECO:0000313" key="14">
    <source>
        <dbReference type="Proteomes" id="UP000494161"/>
    </source>
</evidence>
<dbReference type="GO" id="GO:0005886">
    <property type="term" value="C:plasma membrane"/>
    <property type="evidence" value="ECO:0007669"/>
    <property type="project" value="UniProtKB-SubCell"/>
</dbReference>
<evidence type="ECO:0000256" key="1">
    <source>
        <dbReference type="ARBA" id="ARBA00004162"/>
    </source>
</evidence>
<feature type="compositionally biased region" description="Low complexity" evidence="8">
    <location>
        <begin position="314"/>
        <end position="337"/>
    </location>
</feature>
<dbReference type="PANTHER" id="PTHR30329:SF21">
    <property type="entry name" value="LIPOPROTEIN YIAD-RELATED"/>
    <property type="match status" value="1"/>
</dbReference>
<name>A0A1D8IA31_9BURK</name>
<dbReference type="InterPro" id="IPR050330">
    <property type="entry name" value="Bact_OuterMem_StrucFunc"/>
</dbReference>
<dbReference type="Pfam" id="PF13677">
    <property type="entry name" value="MotB_plug"/>
    <property type="match status" value="1"/>
</dbReference>